<evidence type="ECO:0000259" key="2">
    <source>
        <dbReference type="Pfam" id="PF08241"/>
    </source>
</evidence>
<dbReference type="PANTHER" id="PTHR44068:SF11">
    <property type="entry name" value="GERANYL DIPHOSPHATE 2-C-METHYLTRANSFERASE"/>
    <property type="match status" value="1"/>
</dbReference>
<reference evidence="3 4" key="1">
    <citation type="submission" date="2020-02" db="EMBL/GenBank/DDBJ databases">
        <title>Genome sequence of the type strain DSM 27180 of Arthrobacter silviterrae.</title>
        <authorList>
            <person name="Gao J."/>
            <person name="Sun J."/>
        </authorList>
    </citation>
    <scope>NUCLEOTIDE SEQUENCE [LARGE SCALE GENOMIC DNA]</scope>
    <source>
        <strain evidence="3 4">DSM 27180</strain>
    </source>
</reference>
<dbReference type="GO" id="GO:0008168">
    <property type="term" value="F:methyltransferase activity"/>
    <property type="evidence" value="ECO:0007669"/>
    <property type="project" value="UniProtKB-KW"/>
</dbReference>
<feature type="domain" description="Methyltransferase type 11" evidence="2">
    <location>
        <begin position="69"/>
        <end position="166"/>
    </location>
</feature>
<accession>A0ABX0DAZ1</accession>
<dbReference type="InterPro" id="IPR013216">
    <property type="entry name" value="Methyltransf_11"/>
</dbReference>
<organism evidence="3 4">
    <name type="scientific">Arthrobacter silviterrae</name>
    <dbReference type="NCBI Taxonomy" id="2026658"/>
    <lineage>
        <taxon>Bacteria</taxon>
        <taxon>Bacillati</taxon>
        <taxon>Actinomycetota</taxon>
        <taxon>Actinomycetes</taxon>
        <taxon>Micrococcales</taxon>
        <taxon>Micrococcaceae</taxon>
        <taxon>Arthrobacter</taxon>
    </lineage>
</organism>
<name>A0ABX0DAZ1_9MICC</name>
<dbReference type="EMBL" id="JAAKZI010000018">
    <property type="protein sequence ID" value="NGN84058.1"/>
    <property type="molecule type" value="Genomic_DNA"/>
</dbReference>
<dbReference type="Proteomes" id="UP000479226">
    <property type="component" value="Unassembled WGS sequence"/>
</dbReference>
<protein>
    <submittedName>
        <fullName evidence="3">Methyltransferase domain-containing protein</fullName>
    </submittedName>
</protein>
<evidence type="ECO:0000313" key="3">
    <source>
        <dbReference type="EMBL" id="NGN84058.1"/>
    </source>
</evidence>
<sequence length="263" mass="27089">MDYEDSVAAHYGSGGVLERMLAVVRNAGGNPEHFAPADLRGADQLHIGGPAATSRVATRAGIRAGARVLDIGSGLGGVARHLAGDFGATVHGVDLTPEFVAAAQNLSERTGLAEQLEFTQASALALPLADASFDAAVLVHVGMNIRDKDRLFAEAARVLRPGGVLAVYDIMVTGGDIEAYPMPWAPTAETSFVQPPLAYSDALAQAGFDVGHEAKPLPEGIAFLEHALDAGGPVGLAGSALANLLTAFRAGILAPVEIYAHRP</sequence>
<dbReference type="SUPFAM" id="SSF53335">
    <property type="entry name" value="S-adenosyl-L-methionine-dependent methyltransferases"/>
    <property type="match status" value="1"/>
</dbReference>
<evidence type="ECO:0000313" key="4">
    <source>
        <dbReference type="Proteomes" id="UP000479226"/>
    </source>
</evidence>
<dbReference type="GO" id="GO:0032259">
    <property type="term" value="P:methylation"/>
    <property type="evidence" value="ECO:0007669"/>
    <property type="project" value="UniProtKB-KW"/>
</dbReference>
<dbReference type="Gene3D" id="3.40.50.150">
    <property type="entry name" value="Vaccinia Virus protein VP39"/>
    <property type="match status" value="1"/>
</dbReference>
<dbReference type="InterPro" id="IPR050447">
    <property type="entry name" value="Erg6_SMT_methyltransf"/>
</dbReference>
<dbReference type="CDD" id="cd02440">
    <property type="entry name" value="AdoMet_MTases"/>
    <property type="match status" value="1"/>
</dbReference>
<evidence type="ECO:0000256" key="1">
    <source>
        <dbReference type="ARBA" id="ARBA00022679"/>
    </source>
</evidence>
<dbReference type="RefSeq" id="WP_165182280.1">
    <property type="nucleotide sequence ID" value="NZ_JAAKZI010000018.1"/>
</dbReference>
<gene>
    <name evidence="3" type="ORF">G6N77_11380</name>
</gene>
<proteinExistence type="predicted"/>
<dbReference type="PANTHER" id="PTHR44068">
    <property type="entry name" value="ZGC:194242"/>
    <property type="match status" value="1"/>
</dbReference>
<dbReference type="Pfam" id="PF08241">
    <property type="entry name" value="Methyltransf_11"/>
    <property type="match status" value="1"/>
</dbReference>
<keyword evidence="4" id="KW-1185">Reference proteome</keyword>
<keyword evidence="1" id="KW-0808">Transferase</keyword>
<dbReference type="InterPro" id="IPR029063">
    <property type="entry name" value="SAM-dependent_MTases_sf"/>
</dbReference>
<keyword evidence="3" id="KW-0489">Methyltransferase</keyword>
<comment type="caution">
    <text evidence="3">The sequence shown here is derived from an EMBL/GenBank/DDBJ whole genome shotgun (WGS) entry which is preliminary data.</text>
</comment>